<reference evidence="3 4" key="1">
    <citation type="journal article" date="2016" name="Genome Biol. Evol.">
        <title>Gene Family Evolution Reflects Adaptation to Soil Environmental Stressors in the Genome of the Collembolan Orchesella cincta.</title>
        <authorList>
            <person name="Faddeeva-Vakhrusheva A."/>
            <person name="Derks M.F."/>
            <person name="Anvar S.Y."/>
            <person name="Agamennone V."/>
            <person name="Suring W."/>
            <person name="Smit S."/>
            <person name="van Straalen N.M."/>
            <person name="Roelofs D."/>
        </authorList>
    </citation>
    <scope>NUCLEOTIDE SEQUENCE [LARGE SCALE GENOMIC DNA]</scope>
    <source>
        <tissue evidence="3">Mixed pool</tissue>
    </source>
</reference>
<dbReference type="PANTHER" id="PTHR11552">
    <property type="entry name" value="GLUCOSE-METHANOL-CHOLINE GMC OXIDOREDUCTASE"/>
    <property type="match status" value="1"/>
</dbReference>
<evidence type="ECO:0000256" key="1">
    <source>
        <dbReference type="ARBA" id="ARBA00010790"/>
    </source>
</evidence>
<dbReference type="EMBL" id="LJIJ01002089">
    <property type="protein sequence ID" value="ODM90247.1"/>
    <property type="molecule type" value="Genomic_DNA"/>
</dbReference>
<keyword evidence="4" id="KW-1185">Reference proteome</keyword>
<dbReference type="PANTHER" id="PTHR11552:SF147">
    <property type="entry name" value="CHOLINE DEHYDROGENASE, MITOCHONDRIAL"/>
    <property type="match status" value="1"/>
</dbReference>
<dbReference type="Pfam" id="PF05199">
    <property type="entry name" value="GMC_oxred_C"/>
    <property type="match status" value="1"/>
</dbReference>
<dbReference type="AlphaFoldDB" id="A0A1D2MB77"/>
<dbReference type="Gene3D" id="3.30.560.10">
    <property type="entry name" value="Glucose Oxidase, domain 3"/>
    <property type="match status" value="1"/>
</dbReference>
<evidence type="ECO:0000313" key="4">
    <source>
        <dbReference type="Proteomes" id="UP000094527"/>
    </source>
</evidence>
<name>A0A1D2MB77_ORCCI</name>
<proteinExistence type="inferred from homology"/>
<gene>
    <name evidence="3" type="ORF">Ocin01_16436</name>
</gene>
<dbReference type="SUPFAM" id="SSF51905">
    <property type="entry name" value="FAD/NAD(P)-binding domain"/>
    <property type="match status" value="1"/>
</dbReference>
<dbReference type="Proteomes" id="UP000094527">
    <property type="component" value="Unassembled WGS sequence"/>
</dbReference>
<accession>A0A1D2MB77</accession>
<dbReference type="STRING" id="48709.A0A1D2MB77"/>
<feature type="domain" description="Glucose-methanol-choline oxidoreductase C-terminal" evidence="2">
    <location>
        <begin position="3"/>
        <end position="106"/>
    </location>
</feature>
<dbReference type="InterPro" id="IPR036188">
    <property type="entry name" value="FAD/NAD-bd_sf"/>
</dbReference>
<dbReference type="GO" id="GO:0016614">
    <property type="term" value="F:oxidoreductase activity, acting on CH-OH group of donors"/>
    <property type="evidence" value="ECO:0007669"/>
    <property type="project" value="InterPro"/>
</dbReference>
<comment type="caution">
    <text evidence="3">The sequence shown here is derived from an EMBL/GenBank/DDBJ whole genome shotgun (WGS) entry which is preliminary data.</text>
</comment>
<dbReference type="InterPro" id="IPR007867">
    <property type="entry name" value="GMC_OxRtase_C"/>
</dbReference>
<protein>
    <submittedName>
        <fullName evidence="3">Glucose dehydrogenase [FAD, quinone]</fullName>
    </submittedName>
</protein>
<dbReference type="OMA" id="YHISASC"/>
<evidence type="ECO:0000259" key="2">
    <source>
        <dbReference type="Pfam" id="PF05199"/>
    </source>
</evidence>
<dbReference type="Gene3D" id="3.50.50.60">
    <property type="entry name" value="FAD/NAD(P)-binding domain"/>
    <property type="match status" value="1"/>
</dbReference>
<comment type="similarity">
    <text evidence="1">Belongs to the GMC oxidoreductase family.</text>
</comment>
<evidence type="ECO:0000313" key="3">
    <source>
        <dbReference type="EMBL" id="ODM90247.1"/>
    </source>
</evidence>
<organism evidence="3 4">
    <name type="scientific">Orchesella cincta</name>
    <name type="common">Springtail</name>
    <name type="synonym">Podura cincta</name>
    <dbReference type="NCBI Taxonomy" id="48709"/>
    <lineage>
        <taxon>Eukaryota</taxon>
        <taxon>Metazoa</taxon>
        <taxon>Ecdysozoa</taxon>
        <taxon>Arthropoda</taxon>
        <taxon>Hexapoda</taxon>
        <taxon>Collembola</taxon>
        <taxon>Entomobryomorpha</taxon>
        <taxon>Entomobryoidea</taxon>
        <taxon>Orchesellidae</taxon>
        <taxon>Orchesellinae</taxon>
        <taxon>Orchesella</taxon>
    </lineage>
</organism>
<dbReference type="InterPro" id="IPR012132">
    <property type="entry name" value="GMC_OxRdtase"/>
</dbReference>
<dbReference type="OrthoDB" id="269227at2759"/>
<dbReference type="GO" id="GO:0050660">
    <property type="term" value="F:flavin adenine dinucleotide binding"/>
    <property type="evidence" value="ECO:0007669"/>
    <property type="project" value="InterPro"/>
</dbReference>
<sequence>MDVLLDGIDAMMSVLNSTTMRKFDTVLKEEPHPACGEHEYLSREYWRCVVSRRVKLGSHGVGTCSLGTVLDTEFRVQGISGLRVADASVFPVVPNSNIMGPILMMAEKASDDITKAWM</sequence>